<sequence>MDSVQSLRERHITIICSDRTLKTKLYSEFIHESIESIQLVCHQNLSQVIEQIRLEPNEQLYVILYEEQKPIVQKLLLKFTNVHLFEYTECFSKLIQKMHAAKSYQQFIDQAYQHDVLKIVQKHSNLEPEVELFSLTPKAREIFTETESQVIKLMIEGLSIKEIAEKIYLSPYTVTGYVEAIKRKLKVSSKLQLINRMFKHGYVNRG</sequence>
<dbReference type="PRINTS" id="PR00038">
    <property type="entry name" value="HTHLUXR"/>
</dbReference>
<dbReference type="CDD" id="cd06170">
    <property type="entry name" value="LuxR_C_like"/>
    <property type="match status" value="1"/>
</dbReference>
<dbReference type="PROSITE" id="PS50043">
    <property type="entry name" value="HTH_LUXR_2"/>
    <property type="match status" value="1"/>
</dbReference>
<dbReference type="RefSeq" id="WP_061947761.1">
    <property type="nucleotide sequence ID" value="NZ_LTAO01000005.1"/>
</dbReference>
<dbReference type="SMART" id="SM00421">
    <property type="entry name" value="HTH_LUXR"/>
    <property type="match status" value="1"/>
</dbReference>
<keyword evidence="3" id="KW-0804">Transcription</keyword>
<dbReference type="EMBL" id="LTAO01000005">
    <property type="protein sequence ID" value="KYG33700.1"/>
    <property type="molecule type" value="Genomic_DNA"/>
</dbReference>
<dbReference type="Pfam" id="PF00196">
    <property type="entry name" value="GerE"/>
    <property type="match status" value="1"/>
</dbReference>
<keyword evidence="1" id="KW-0805">Transcription regulation</keyword>
<dbReference type="InterPro" id="IPR036388">
    <property type="entry name" value="WH-like_DNA-bd_sf"/>
</dbReference>
<dbReference type="InterPro" id="IPR000792">
    <property type="entry name" value="Tscrpt_reg_LuxR_C"/>
</dbReference>
<dbReference type="PANTHER" id="PTHR44688">
    <property type="entry name" value="DNA-BINDING TRANSCRIPTIONAL ACTIVATOR DEVR_DOSR"/>
    <property type="match status" value="1"/>
</dbReference>
<evidence type="ECO:0000256" key="3">
    <source>
        <dbReference type="ARBA" id="ARBA00023163"/>
    </source>
</evidence>
<dbReference type="AlphaFoldDB" id="A0A161PIX3"/>
<evidence type="ECO:0000256" key="1">
    <source>
        <dbReference type="ARBA" id="ARBA00023015"/>
    </source>
</evidence>
<accession>A0A161PIX3</accession>
<keyword evidence="2" id="KW-0238">DNA-binding</keyword>
<evidence type="ECO:0000256" key="2">
    <source>
        <dbReference type="ARBA" id="ARBA00023125"/>
    </source>
</evidence>
<keyword evidence="6" id="KW-1185">Reference proteome</keyword>
<dbReference type="SUPFAM" id="SSF46894">
    <property type="entry name" value="C-terminal effector domain of the bipartite response regulators"/>
    <property type="match status" value="1"/>
</dbReference>
<dbReference type="GO" id="GO:0003677">
    <property type="term" value="F:DNA binding"/>
    <property type="evidence" value="ECO:0007669"/>
    <property type="project" value="UniProtKB-KW"/>
</dbReference>
<name>A0A161PIX3_9BACI</name>
<proteinExistence type="predicted"/>
<evidence type="ECO:0000313" key="5">
    <source>
        <dbReference type="EMBL" id="KYG33700.1"/>
    </source>
</evidence>
<dbReference type="PANTHER" id="PTHR44688:SF16">
    <property type="entry name" value="DNA-BINDING TRANSCRIPTIONAL ACTIVATOR DEVR_DOSR"/>
    <property type="match status" value="1"/>
</dbReference>
<protein>
    <recommendedName>
        <fullName evidence="4">HTH luxR-type domain-containing protein</fullName>
    </recommendedName>
</protein>
<organism evidence="5 6">
    <name type="scientific">Alkalihalobacillus trypoxylicola</name>
    <dbReference type="NCBI Taxonomy" id="519424"/>
    <lineage>
        <taxon>Bacteria</taxon>
        <taxon>Bacillati</taxon>
        <taxon>Bacillota</taxon>
        <taxon>Bacilli</taxon>
        <taxon>Bacillales</taxon>
        <taxon>Bacillaceae</taxon>
        <taxon>Alkalihalobacillus</taxon>
    </lineage>
</organism>
<dbReference type="Gene3D" id="1.10.10.10">
    <property type="entry name" value="Winged helix-like DNA-binding domain superfamily/Winged helix DNA-binding domain"/>
    <property type="match status" value="1"/>
</dbReference>
<gene>
    <name evidence="5" type="ORF">AZF04_15865</name>
</gene>
<dbReference type="OrthoDB" id="2825042at2"/>
<evidence type="ECO:0000313" key="6">
    <source>
        <dbReference type="Proteomes" id="UP000075806"/>
    </source>
</evidence>
<evidence type="ECO:0000259" key="4">
    <source>
        <dbReference type="PROSITE" id="PS50043"/>
    </source>
</evidence>
<dbReference type="InterPro" id="IPR016032">
    <property type="entry name" value="Sig_transdc_resp-reg_C-effctor"/>
</dbReference>
<dbReference type="STRING" id="519424.AZF04_15865"/>
<reference evidence="5" key="1">
    <citation type="submission" date="2016-02" db="EMBL/GenBank/DDBJ databases">
        <title>Genome sequence of Bacillus trypoxylicola KCTC 13244(T).</title>
        <authorList>
            <person name="Jeong H."/>
            <person name="Park S.-H."/>
            <person name="Choi S.-K."/>
        </authorList>
    </citation>
    <scope>NUCLEOTIDE SEQUENCE [LARGE SCALE GENOMIC DNA]</scope>
    <source>
        <strain evidence="5">KCTC 13244</strain>
    </source>
</reference>
<dbReference type="GO" id="GO:0006355">
    <property type="term" value="P:regulation of DNA-templated transcription"/>
    <property type="evidence" value="ECO:0007669"/>
    <property type="project" value="InterPro"/>
</dbReference>
<comment type="caution">
    <text evidence="5">The sequence shown here is derived from an EMBL/GenBank/DDBJ whole genome shotgun (WGS) entry which is preliminary data.</text>
</comment>
<feature type="domain" description="HTH luxR-type" evidence="4">
    <location>
        <begin position="136"/>
        <end position="201"/>
    </location>
</feature>
<dbReference type="Proteomes" id="UP000075806">
    <property type="component" value="Unassembled WGS sequence"/>
</dbReference>